<dbReference type="OrthoDB" id="429263at2759"/>
<dbReference type="GO" id="GO:0004653">
    <property type="term" value="F:polypeptide N-acetylgalactosaminyltransferase activity"/>
    <property type="evidence" value="ECO:0007669"/>
    <property type="project" value="TreeGrafter"/>
</dbReference>
<evidence type="ECO:0000256" key="2">
    <source>
        <dbReference type="ARBA" id="ARBA00022734"/>
    </source>
</evidence>
<dbReference type="GO" id="GO:0006493">
    <property type="term" value="P:protein O-linked glycosylation"/>
    <property type="evidence" value="ECO:0007669"/>
    <property type="project" value="TreeGrafter"/>
</dbReference>
<dbReference type="KEGG" id="dmo:Dmoj_GI10532"/>
<accession>B4K7Q7</accession>
<comment type="pathway">
    <text evidence="5">Protein modification; protein glycosylation.</text>
</comment>
<keyword evidence="5" id="KW-0472">Membrane</keyword>
<organism evidence="7 8">
    <name type="scientific">Drosophila mojavensis</name>
    <name type="common">Fruit fly</name>
    <dbReference type="NCBI Taxonomy" id="7230"/>
    <lineage>
        <taxon>Eukaryota</taxon>
        <taxon>Metazoa</taxon>
        <taxon>Ecdysozoa</taxon>
        <taxon>Arthropoda</taxon>
        <taxon>Hexapoda</taxon>
        <taxon>Insecta</taxon>
        <taxon>Pterygota</taxon>
        <taxon>Neoptera</taxon>
        <taxon>Endopterygota</taxon>
        <taxon>Diptera</taxon>
        <taxon>Brachycera</taxon>
        <taxon>Muscomorpha</taxon>
        <taxon>Ephydroidea</taxon>
        <taxon>Drosophilidae</taxon>
        <taxon>Drosophila</taxon>
    </lineage>
</organism>
<keyword evidence="5" id="KW-0328">Glycosyltransferase</keyword>
<dbReference type="SMR" id="B4K7Q7"/>
<dbReference type="Pfam" id="PF00535">
    <property type="entry name" value="Glycos_transf_2"/>
    <property type="match status" value="1"/>
</dbReference>
<evidence type="ECO:0000259" key="6">
    <source>
        <dbReference type="SMART" id="SM00458"/>
    </source>
</evidence>
<dbReference type="Pfam" id="PF00652">
    <property type="entry name" value="Ricin_B_lectin"/>
    <property type="match status" value="1"/>
</dbReference>
<dbReference type="GO" id="GO:0000139">
    <property type="term" value="C:Golgi membrane"/>
    <property type="evidence" value="ECO:0007669"/>
    <property type="project" value="UniProtKB-SubCell"/>
</dbReference>
<dbReference type="Gene3D" id="2.80.10.50">
    <property type="match status" value="1"/>
</dbReference>
<evidence type="ECO:0000256" key="1">
    <source>
        <dbReference type="ARBA" id="ARBA00004323"/>
    </source>
</evidence>
<dbReference type="SUPFAM" id="SSF53448">
    <property type="entry name" value="Nucleotide-diphospho-sugar transferases"/>
    <property type="match status" value="1"/>
</dbReference>
<dbReference type="Gene3D" id="3.90.550.10">
    <property type="entry name" value="Spore Coat Polysaccharide Biosynthesis Protein SpsA, Chain A"/>
    <property type="match status" value="1"/>
</dbReference>
<dbReference type="HOGENOM" id="CLU_013477_0_2_1"/>
<dbReference type="InterPro" id="IPR000772">
    <property type="entry name" value="Ricin_B_lectin"/>
</dbReference>
<reference evidence="7 8" key="1">
    <citation type="journal article" date="2007" name="Nature">
        <title>Evolution of genes and genomes on the Drosophila phylogeny.</title>
        <authorList>
            <consortium name="Drosophila 12 Genomes Consortium"/>
            <person name="Clark A.G."/>
            <person name="Eisen M.B."/>
            <person name="Smith D.R."/>
            <person name="Bergman C.M."/>
            <person name="Oliver B."/>
            <person name="Markow T.A."/>
            <person name="Kaufman T.C."/>
            <person name="Kellis M."/>
            <person name="Gelbart W."/>
            <person name="Iyer V.N."/>
            <person name="Pollard D.A."/>
            <person name="Sackton T.B."/>
            <person name="Larracuente A.M."/>
            <person name="Singh N.D."/>
            <person name="Abad J.P."/>
            <person name="Abt D.N."/>
            <person name="Adryan B."/>
            <person name="Aguade M."/>
            <person name="Akashi H."/>
            <person name="Anderson W.W."/>
            <person name="Aquadro C.F."/>
            <person name="Ardell D.H."/>
            <person name="Arguello R."/>
            <person name="Artieri C.G."/>
            <person name="Barbash D.A."/>
            <person name="Barker D."/>
            <person name="Barsanti P."/>
            <person name="Batterham P."/>
            <person name="Batzoglou S."/>
            <person name="Begun D."/>
            <person name="Bhutkar A."/>
            <person name="Blanco E."/>
            <person name="Bosak S.A."/>
            <person name="Bradley R.K."/>
            <person name="Brand A.D."/>
            <person name="Brent M.R."/>
            <person name="Brooks A.N."/>
            <person name="Brown R.H."/>
            <person name="Butlin R.K."/>
            <person name="Caggese C."/>
            <person name="Calvi B.R."/>
            <person name="Bernardo de Carvalho A."/>
            <person name="Caspi A."/>
            <person name="Castrezana S."/>
            <person name="Celniker S.E."/>
            <person name="Chang J.L."/>
            <person name="Chapple C."/>
            <person name="Chatterji S."/>
            <person name="Chinwalla A."/>
            <person name="Civetta A."/>
            <person name="Clifton S.W."/>
            <person name="Comeron J.M."/>
            <person name="Costello J.C."/>
            <person name="Coyne J.A."/>
            <person name="Daub J."/>
            <person name="David R.G."/>
            <person name="Delcher A.L."/>
            <person name="Delehaunty K."/>
            <person name="Do C.B."/>
            <person name="Ebling H."/>
            <person name="Edwards K."/>
            <person name="Eickbush T."/>
            <person name="Evans J.D."/>
            <person name="Filipski A."/>
            <person name="Findeiss S."/>
            <person name="Freyhult E."/>
            <person name="Fulton L."/>
            <person name="Fulton R."/>
            <person name="Garcia A.C."/>
            <person name="Gardiner A."/>
            <person name="Garfield D.A."/>
            <person name="Garvin B.E."/>
            <person name="Gibson G."/>
            <person name="Gilbert D."/>
            <person name="Gnerre S."/>
            <person name="Godfrey J."/>
            <person name="Good R."/>
            <person name="Gotea V."/>
            <person name="Gravely B."/>
            <person name="Greenberg A.J."/>
            <person name="Griffiths-Jones S."/>
            <person name="Gross S."/>
            <person name="Guigo R."/>
            <person name="Gustafson E.A."/>
            <person name="Haerty W."/>
            <person name="Hahn M.W."/>
            <person name="Halligan D.L."/>
            <person name="Halpern A.L."/>
            <person name="Halter G.M."/>
            <person name="Han M.V."/>
            <person name="Heger A."/>
            <person name="Hillier L."/>
            <person name="Hinrichs A.S."/>
            <person name="Holmes I."/>
            <person name="Hoskins R.A."/>
            <person name="Hubisz M.J."/>
            <person name="Hultmark D."/>
            <person name="Huntley M.A."/>
            <person name="Jaffe D.B."/>
            <person name="Jagadeeshan S."/>
            <person name="Jeck W.R."/>
            <person name="Johnson J."/>
            <person name="Jones C.D."/>
            <person name="Jordan W.C."/>
            <person name="Karpen G.H."/>
            <person name="Kataoka E."/>
            <person name="Keightley P.D."/>
            <person name="Kheradpour P."/>
            <person name="Kirkness E.F."/>
            <person name="Koerich L.B."/>
            <person name="Kristiansen K."/>
            <person name="Kudrna D."/>
            <person name="Kulathinal R.J."/>
            <person name="Kumar S."/>
            <person name="Kwok R."/>
            <person name="Lander E."/>
            <person name="Langley C.H."/>
            <person name="Lapoint R."/>
            <person name="Lazzaro B.P."/>
            <person name="Lee S.J."/>
            <person name="Levesque L."/>
            <person name="Li R."/>
            <person name="Lin C.F."/>
            <person name="Lin M.F."/>
            <person name="Lindblad-Toh K."/>
            <person name="Llopart A."/>
            <person name="Long M."/>
            <person name="Low L."/>
            <person name="Lozovsky E."/>
            <person name="Lu J."/>
            <person name="Luo M."/>
            <person name="Machado C.A."/>
            <person name="Makalowski W."/>
            <person name="Marzo M."/>
            <person name="Matsuda M."/>
            <person name="Matzkin L."/>
            <person name="McAllister B."/>
            <person name="McBride C.S."/>
            <person name="McKernan B."/>
            <person name="McKernan K."/>
            <person name="Mendez-Lago M."/>
            <person name="Minx P."/>
            <person name="Mollenhauer M.U."/>
            <person name="Montooth K."/>
            <person name="Mount S.M."/>
            <person name="Mu X."/>
            <person name="Myers E."/>
            <person name="Negre B."/>
            <person name="Newfeld S."/>
            <person name="Nielsen R."/>
            <person name="Noor M.A."/>
            <person name="O'Grady P."/>
            <person name="Pachter L."/>
            <person name="Papaceit M."/>
            <person name="Parisi M.J."/>
            <person name="Parisi M."/>
            <person name="Parts L."/>
            <person name="Pedersen J.S."/>
            <person name="Pesole G."/>
            <person name="Phillippy A.M."/>
            <person name="Ponting C.P."/>
            <person name="Pop M."/>
            <person name="Porcelli D."/>
            <person name="Powell J.R."/>
            <person name="Prohaska S."/>
            <person name="Pruitt K."/>
            <person name="Puig M."/>
            <person name="Quesneville H."/>
            <person name="Ram K.R."/>
            <person name="Rand D."/>
            <person name="Rasmussen M.D."/>
            <person name="Reed L.K."/>
            <person name="Reenan R."/>
            <person name="Reily A."/>
            <person name="Remington K.A."/>
            <person name="Rieger T.T."/>
            <person name="Ritchie M.G."/>
            <person name="Robin C."/>
            <person name="Rogers Y.H."/>
            <person name="Rohde C."/>
            <person name="Rozas J."/>
            <person name="Rubenfield M.J."/>
            <person name="Ruiz A."/>
            <person name="Russo S."/>
            <person name="Salzberg S.L."/>
            <person name="Sanchez-Gracia A."/>
            <person name="Saranga D.J."/>
            <person name="Sato H."/>
            <person name="Schaeffer S.W."/>
            <person name="Schatz M.C."/>
            <person name="Schlenke T."/>
            <person name="Schwartz R."/>
            <person name="Segarra C."/>
            <person name="Singh R.S."/>
            <person name="Sirot L."/>
            <person name="Sirota M."/>
            <person name="Sisneros N.B."/>
            <person name="Smith C.D."/>
            <person name="Smith T.F."/>
            <person name="Spieth J."/>
            <person name="Stage D.E."/>
            <person name="Stark A."/>
            <person name="Stephan W."/>
            <person name="Strausberg R.L."/>
            <person name="Strempel S."/>
            <person name="Sturgill D."/>
            <person name="Sutton G."/>
            <person name="Sutton G.G."/>
            <person name="Tao W."/>
            <person name="Teichmann S."/>
            <person name="Tobari Y.N."/>
            <person name="Tomimura Y."/>
            <person name="Tsolas J.M."/>
            <person name="Valente V.L."/>
            <person name="Venter E."/>
            <person name="Venter J.C."/>
            <person name="Vicario S."/>
            <person name="Vieira F.G."/>
            <person name="Vilella A.J."/>
            <person name="Villasante A."/>
            <person name="Walenz B."/>
            <person name="Wang J."/>
            <person name="Wasserman M."/>
            <person name="Watts T."/>
            <person name="Wilson D."/>
            <person name="Wilson R.K."/>
            <person name="Wing R.A."/>
            <person name="Wolfner M.F."/>
            <person name="Wong A."/>
            <person name="Wong G.K."/>
            <person name="Wu C.I."/>
            <person name="Wu G."/>
            <person name="Yamamoto D."/>
            <person name="Yang H.P."/>
            <person name="Yang S.P."/>
            <person name="Yorke J.A."/>
            <person name="Yoshida K."/>
            <person name="Zdobnov E."/>
            <person name="Zhang P."/>
            <person name="Zhang Y."/>
            <person name="Zimin A.V."/>
            <person name="Baldwin J."/>
            <person name="Abdouelleil A."/>
            <person name="Abdulkadir J."/>
            <person name="Abebe A."/>
            <person name="Abera B."/>
            <person name="Abreu J."/>
            <person name="Acer S.C."/>
            <person name="Aftuck L."/>
            <person name="Alexander A."/>
            <person name="An P."/>
            <person name="Anderson E."/>
            <person name="Anderson S."/>
            <person name="Arachi H."/>
            <person name="Azer M."/>
            <person name="Bachantsang P."/>
            <person name="Barry A."/>
            <person name="Bayul T."/>
            <person name="Berlin A."/>
            <person name="Bessette D."/>
            <person name="Bloom T."/>
            <person name="Blye J."/>
            <person name="Boguslavskiy L."/>
            <person name="Bonnet C."/>
            <person name="Boukhgalter B."/>
            <person name="Bourzgui I."/>
            <person name="Brown A."/>
            <person name="Cahill P."/>
            <person name="Channer S."/>
            <person name="Cheshatsang Y."/>
            <person name="Chuda L."/>
            <person name="Citroen M."/>
            <person name="Collymore A."/>
            <person name="Cooke P."/>
            <person name="Costello M."/>
            <person name="D'Aco K."/>
            <person name="Daza R."/>
            <person name="De Haan G."/>
            <person name="DeGray S."/>
            <person name="DeMaso C."/>
            <person name="Dhargay N."/>
            <person name="Dooley K."/>
            <person name="Dooley E."/>
            <person name="Doricent M."/>
            <person name="Dorje P."/>
            <person name="Dorjee K."/>
            <person name="Dupes A."/>
            <person name="Elong R."/>
            <person name="Falk J."/>
            <person name="Farina A."/>
            <person name="Faro S."/>
            <person name="Ferguson D."/>
            <person name="Fisher S."/>
            <person name="Foley C.D."/>
            <person name="Franke A."/>
            <person name="Friedrich D."/>
            <person name="Gadbois L."/>
            <person name="Gearin G."/>
            <person name="Gearin C.R."/>
            <person name="Giannoukos G."/>
            <person name="Goode T."/>
            <person name="Graham J."/>
            <person name="Grandbois E."/>
            <person name="Grewal S."/>
            <person name="Gyaltsen K."/>
            <person name="Hafez N."/>
            <person name="Hagos B."/>
            <person name="Hall J."/>
            <person name="Henson C."/>
            <person name="Hollinger A."/>
            <person name="Honan T."/>
            <person name="Huard M.D."/>
            <person name="Hughes L."/>
            <person name="Hurhula B."/>
            <person name="Husby M.E."/>
            <person name="Kamat A."/>
            <person name="Kanga B."/>
            <person name="Kashin S."/>
            <person name="Khazanovich D."/>
            <person name="Kisner P."/>
            <person name="Lance K."/>
            <person name="Lara M."/>
            <person name="Lee W."/>
            <person name="Lennon N."/>
            <person name="Letendre F."/>
            <person name="LeVine R."/>
            <person name="Lipovsky A."/>
            <person name="Liu X."/>
            <person name="Liu J."/>
            <person name="Liu S."/>
            <person name="Lokyitsang T."/>
            <person name="Lokyitsang Y."/>
            <person name="Lubonja R."/>
            <person name="Lui A."/>
            <person name="MacDonald P."/>
            <person name="Magnisalis V."/>
            <person name="Maru K."/>
            <person name="Matthews C."/>
            <person name="McCusker W."/>
            <person name="McDonough S."/>
            <person name="Mehta T."/>
            <person name="Meldrim J."/>
            <person name="Meneus L."/>
            <person name="Mihai O."/>
            <person name="Mihalev A."/>
            <person name="Mihova T."/>
            <person name="Mittelman R."/>
            <person name="Mlenga V."/>
            <person name="Montmayeur A."/>
            <person name="Mulrain L."/>
            <person name="Navidi A."/>
            <person name="Naylor J."/>
            <person name="Negash T."/>
            <person name="Nguyen T."/>
            <person name="Nguyen N."/>
            <person name="Nicol R."/>
            <person name="Norbu C."/>
            <person name="Norbu N."/>
            <person name="Novod N."/>
            <person name="O'Neill B."/>
            <person name="Osman S."/>
            <person name="Markiewicz E."/>
            <person name="Oyono O.L."/>
            <person name="Patti C."/>
            <person name="Phunkhang P."/>
            <person name="Pierre F."/>
            <person name="Priest M."/>
            <person name="Raghuraman S."/>
            <person name="Rege F."/>
            <person name="Reyes R."/>
            <person name="Rise C."/>
            <person name="Rogov P."/>
            <person name="Ross K."/>
            <person name="Ryan E."/>
            <person name="Settipalli S."/>
            <person name="Shea T."/>
            <person name="Sherpa N."/>
            <person name="Shi L."/>
            <person name="Shih D."/>
            <person name="Sparrow T."/>
            <person name="Spaulding J."/>
            <person name="Stalker J."/>
            <person name="Stange-Thomann N."/>
            <person name="Stavropoulos S."/>
            <person name="Stone C."/>
            <person name="Strader C."/>
            <person name="Tesfaye S."/>
            <person name="Thomson T."/>
            <person name="Thoulutsang Y."/>
            <person name="Thoulutsang D."/>
            <person name="Topham K."/>
            <person name="Topping I."/>
            <person name="Tsamla T."/>
            <person name="Vassiliev H."/>
            <person name="Vo A."/>
            <person name="Wangchuk T."/>
            <person name="Wangdi T."/>
            <person name="Weiand M."/>
            <person name="Wilkinson J."/>
            <person name="Wilson A."/>
            <person name="Yadav S."/>
            <person name="Young G."/>
            <person name="Yu Q."/>
            <person name="Zembek L."/>
            <person name="Zhong D."/>
            <person name="Zimmer A."/>
            <person name="Zwirko Z."/>
            <person name="Jaffe D.B."/>
            <person name="Alvarez P."/>
            <person name="Brockman W."/>
            <person name="Butler J."/>
            <person name="Chin C."/>
            <person name="Gnerre S."/>
            <person name="Grabherr M."/>
            <person name="Kleber M."/>
            <person name="Mauceli E."/>
            <person name="MacCallum I."/>
        </authorList>
    </citation>
    <scope>NUCLEOTIDE SEQUENCE [LARGE SCALE GENOMIC DNA]</scope>
    <source>
        <strain evidence="8">Tucson 15081-1352.22</strain>
    </source>
</reference>
<proteinExistence type="inferred from homology"/>
<dbReference type="SUPFAM" id="SSF50370">
    <property type="entry name" value="Ricin B-like lectins"/>
    <property type="match status" value="1"/>
</dbReference>
<keyword evidence="5" id="KW-0464">Manganese</keyword>
<dbReference type="eggNOG" id="KOG3738">
    <property type="taxonomic scope" value="Eukaryota"/>
</dbReference>
<dbReference type="InterPro" id="IPR035992">
    <property type="entry name" value="Ricin_B-like_lectins"/>
</dbReference>
<dbReference type="InterPro" id="IPR001173">
    <property type="entry name" value="Glyco_trans_2-like"/>
</dbReference>
<comment type="similarity">
    <text evidence="5">Belongs to the glycosyltransferase 2 family. GalNAc-T subfamily.</text>
</comment>
<feature type="transmembrane region" description="Helical" evidence="5">
    <location>
        <begin position="12"/>
        <end position="35"/>
    </location>
</feature>
<keyword evidence="5" id="KW-1133">Transmembrane helix</keyword>
<dbReference type="GO" id="GO:0030246">
    <property type="term" value="F:carbohydrate binding"/>
    <property type="evidence" value="ECO:0007669"/>
    <property type="project" value="UniProtKB-KW"/>
</dbReference>
<dbReference type="PANTHER" id="PTHR11675:SF128">
    <property type="entry name" value="POLYPEPTIDE N-ACETYLGALACTOSAMINYLTRANSFERASE 13-RELATED"/>
    <property type="match status" value="1"/>
</dbReference>
<dbReference type="PROSITE" id="PS50231">
    <property type="entry name" value="RICIN_B_LECTIN"/>
    <property type="match status" value="1"/>
</dbReference>
<dbReference type="SMART" id="SM00458">
    <property type="entry name" value="RICIN"/>
    <property type="match status" value="1"/>
</dbReference>
<dbReference type="EMBL" id="CH933806">
    <property type="protein sequence ID" value="EDW16428.2"/>
    <property type="molecule type" value="Genomic_DNA"/>
</dbReference>
<dbReference type="GO" id="GO:0007618">
    <property type="term" value="P:mating"/>
    <property type="evidence" value="ECO:0007669"/>
    <property type="project" value="EnsemblMetazoa"/>
</dbReference>
<sequence length="584" mass="66634">MSGRLHRRLRCCLLGVLTVLAMQLLIVVLVVRFGLIDELISHRLLLQQQQLSLHQLEWREFITHTPDQPHALYQYNRQLSDNLAAVRLLPTTRHHSCNRRRYRLPQASRAKLSVVICFHNEARSMLLRTILTLISRTPEEYLHELIVIDDGSEDAGLLASLERHMTAANVQRGRPTLIFRRNLSRKGLIWSRNEGARLASGHYLLFLDSHCEVNDGWLEPLLERLALNSRLAVSPVLDPIEPETLSYMAGNELLKGGFDWSLHFHWLPRVLAEKEALAQPYASPAFAGGILVISRESFHKLHGFNPHLEIWGGESIELAIKLWLCGGQIEIVPCSRIGHIFRPAHAFEFPLQFGQEQKQKQEKELELEQELERVQLDSAQATYLRNSKIIAESWLDEYKYLFYALKPSARQIPLNLRTVSQPSYDPAQIKAELNCRPFDWLMRHVSPELRLQHANLSALGTLRNADRCLHVAGTEPQLQLQLASCHGLQVTQWHLHQESGQLSTSEQRLCVAVDAAAKQPQLSLEPCRAGQGGQQWLRRNTQLQHAGTHLCLDNPLKDQLLLSHCRPHAVSQSFQFALEIQAQS</sequence>
<keyword evidence="3 5" id="KW-0333">Golgi apparatus</keyword>
<keyword evidence="5" id="KW-0812">Transmembrane</keyword>
<comment type="subcellular location">
    <subcellularLocation>
        <location evidence="1 5">Golgi apparatus membrane</location>
        <topology evidence="1 5">Single-pass type II membrane protein</topology>
    </subcellularLocation>
</comment>
<keyword evidence="8" id="KW-1185">Reference proteome</keyword>
<comment type="cofactor">
    <cofactor evidence="5">
        <name>Mn(2+)</name>
        <dbReference type="ChEBI" id="CHEBI:29035"/>
    </cofactor>
</comment>
<evidence type="ECO:0000256" key="5">
    <source>
        <dbReference type="RuleBase" id="RU361242"/>
    </source>
</evidence>
<dbReference type="FunCoup" id="B4K7Q7">
    <property type="interactions" value="29"/>
</dbReference>
<evidence type="ECO:0000313" key="8">
    <source>
        <dbReference type="Proteomes" id="UP000009192"/>
    </source>
</evidence>
<evidence type="ECO:0000256" key="3">
    <source>
        <dbReference type="ARBA" id="ARBA00023034"/>
    </source>
</evidence>
<name>B4K7Q7_DROMO</name>
<dbReference type="InterPro" id="IPR029044">
    <property type="entry name" value="Nucleotide-diphossugar_trans"/>
</dbReference>
<keyword evidence="2 5" id="KW-0430">Lectin</keyword>
<dbReference type="InParanoid" id="B4K7Q7"/>
<keyword evidence="5" id="KW-0808">Transferase</keyword>
<evidence type="ECO:0000313" key="7">
    <source>
        <dbReference type="EMBL" id="EDW16428.2"/>
    </source>
</evidence>
<dbReference type="UniPathway" id="UPA00378"/>
<protein>
    <recommendedName>
        <fullName evidence="5">Polypeptide N-acetylgalactosaminyltransferase</fullName>
        <ecNumber evidence="5">2.4.1.-</ecNumber>
    </recommendedName>
    <alternativeName>
        <fullName evidence="5">Protein-UDP acetylgalactosaminyltransferase</fullName>
    </alternativeName>
</protein>
<feature type="domain" description="Ricin B lectin" evidence="6">
    <location>
        <begin position="452"/>
        <end position="577"/>
    </location>
</feature>
<keyword evidence="4 5" id="KW-1015">Disulfide bond</keyword>
<dbReference type="AlphaFoldDB" id="B4K7Q7"/>
<dbReference type="Proteomes" id="UP000009192">
    <property type="component" value="Unassembled WGS sequence"/>
</dbReference>
<dbReference type="PANTHER" id="PTHR11675">
    <property type="entry name" value="N-ACETYLGALACTOSAMINYLTRANSFERASE"/>
    <property type="match status" value="1"/>
</dbReference>
<evidence type="ECO:0000256" key="4">
    <source>
        <dbReference type="ARBA" id="ARBA00023157"/>
    </source>
</evidence>
<dbReference type="EC" id="2.4.1.-" evidence="5"/>
<gene>
    <name evidence="7" type="primary">Dmoj\GI10532</name>
    <name evidence="7" type="ORF">Dmoj_GI10532</name>
</gene>